<feature type="compositionally biased region" description="Basic residues" evidence="4">
    <location>
        <begin position="133"/>
        <end position="144"/>
    </location>
</feature>
<feature type="compositionally biased region" description="Low complexity" evidence="4">
    <location>
        <begin position="434"/>
        <end position="446"/>
    </location>
</feature>
<dbReference type="SUPFAM" id="SSF47095">
    <property type="entry name" value="HMG-box"/>
    <property type="match status" value="1"/>
</dbReference>
<dbReference type="RefSeq" id="XP_007773830.1">
    <property type="nucleotide sequence ID" value="XM_007775640.1"/>
</dbReference>
<comment type="caution">
    <text evidence="6">The sequence shown here is derived from an EMBL/GenBank/DDBJ whole genome shotgun (WGS) entry which is preliminary data.</text>
</comment>
<dbReference type="SMART" id="SM00398">
    <property type="entry name" value="HMG"/>
    <property type="match status" value="1"/>
</dbReference>
<dbReference type="GeneID" id="19210886"/>
<evidence type="ECO:0000256" key="2">
    <source>
        <dbReference type="ARBA" id="ARBA00023163"/>
    </source>
</evidence>
<proteinExistence type="predicted"/>
<dbReference type="Pfam" id="PF00505">
    <property type="entry name" value="HMG_box"/>
    <property type="match status" value="1"/>
</dbReference>
<evidence type="ECO:0000259" key="5">
    <source>
        <dbReference type="PROSITE" id="PS50118"/>
    </source>
</evidence>
<feature type="region of interest" description="Disordered" evidence="4">
    <location>
        <begin position="1"/>
        <end position="46"/>
    </location>
</feature>
<dbReference type="InterPro" id="IPR009071">
    <property type="entry name" value="HMG_box_dom"/>
</dbReference>
<feature type="compositionally biased region" description="Polar residues" evidence="4">
    <location>
        <begin position="204"/>
        <end position="219"/>
    </location>
</feature>
<dbReference type="Proteomes" id="UP000053558">
    <property type="component" value="Unassembled WGS sequence"/>
</dbReference>
<dbReference type="PANTHER" id="PTHR10270:SF161">
    <property type="entry name" value="SEX-DETERMINING REGION Y PROTEIN"/>
    <property type="match status" value="1"/>
</dbReference>
<feature type="compositionally biased region" description="Pro residues" evidence="4">
    <location>
        <begin position="328"/>
        <end position="341"/>
    </location>
</feature>
<dbReference type="Gene3D" id="1.10.30.10">
    <property type="entry name" value="High mobility group box domain"/>
    <property type="match status" value="1"/>
</dbReference>
<dbReference type="GO" id="GO:0005634">
    <property type="term" value="C:nucleus"/>
    <property type="evidence" value="ECO:0007669"/>
    <property type="project" value="UniProtKB-UniRule"/>
</dbReference>
<dbReference type="PROSITE" id="PS50118">
    <property type="entry name" value="HMG_BOX_2"/>
    <property type="match status" value="1"/>
</dbReference>
<reference evidence="7" key="1">
    <citation type="journal article" date="2012" name="Science">
        <title>The Paleozoic origin of enzymatic lignin decomposition reconstructed from 31 fungal genomes.</title>
        <authorList>
            <person name="Floudas D."/>
            <person name="Binder M."/>
            <person name="Riley R."/>
            <person name="Barry K."/>
            <person name="Blanchette R.A."/>
            <person name="Henrissat B."/>
            <person name="Martinez A.T."/>
            <person name="Otillar R."/>
            <person name="Spatafora J.W."/>
            <person name="Yadav J.S."/>
            <person name="Aerts A."/>
            <person name="Benoit I."/>
            <person name="Boyd A."/>
            <person name="Carlson A."/>
            <person name="Copeland A."/>
            <person name="Coutinho P.M."/>
            <person name="de Vries R.P."/>
            <person name="Ferreira P."/>
            <person name="Findley K."/>
            <person name="Foster B."/>
            <person name="Gaskell J."/>
            <person name="Glotzer D."/>
            <person name="Gorecki P."/>
            <person name="Heitman J."/>
            <person name="Hesse C."/>
            <person name="Hori C."/>
            <person name="Igarashi K."/>
            <person name="Jurgens J.A."/>
            <person name="Kallen N."/>
            <person name="Kersten P."/>
            <person name="Kohler A."/>
            <person name="Kuees U."/>
            <person name="Kumar T.K.A."/>
            <person name="Kuo A."/>
            <person name="LaButti K."/>
            <person name="Larrondo L.F."/>
            <person name="Lindquist E."/>
            <person name="Ling A."/>
            <person name="Lombard V."/>
            <person name="Lucas S."/>
            <person name="Lundell T."/>
            <person name="Martin R."/>
            <person name="McLaughlin D.J."/>
            <person name="Morgenstern I."/>
            <person name="Morin E."/>
            <person name="Murat C."/>
            <person name="Nagy L.G."/>
            <person name="Nolan M."/>
            <person name="Ohm R.A."/>
            <person name="Patyshakuliyeva A."/>
            <person name="Rokas A."/>
            <person name="Ruiz-Duenas F.J."/>
            <person name="Sabat G."/>
            <person name="Salamov A."/>
            <person name="Samejima M."/>
            <person name="Schmutz J."/>
            <person name="Slot J.C."/>
            <person name="St John F."/>
            <person name="Stenlid J."/>
            <person name="Sun H."/>
            <person name="Sun S."/>
            <person name="Syed K."/>
            <person name="Tsang A."/>
            <person name="Wiebenga A."/>
            <person name="Young D."/>
            <person name="Pisabarro A."/>
            <person name="Eastwood D.C."/>
            <person name="Martin F."/>
            <person name="Cullen D."/>
            <person name="Grigoriev I.V."/>
            <person name="Hibbett D.S."/>
        </authorList>
    </citation>
    <scope>NUCLEOTIDE SEQUENCE [LARGE SCALE GENOMIC DNA]</scope>
    <source>
        <strain evidence="7">RWD-64-598 SS2</strain>
    </source>
</reference>
<keyword evidence="2" id="KW-0804">Transcription</keyword>
<dbReference type="AlphaFoldDB" id="A0A5M3MAE2"/>
<dbReference type="InterPro" id="IPR050140">
    <property type="entry name" value="SRY-related_HMG-box_TF-like"/>
</dbReference>
<protein>
    <recommendedName>
        <fullName evidence="5">HMG box domain-containing protein</fullName>
    </recommendedName>
</protein>
<sequence length="466" mass="50298">MAVTDTYRTSLKDVKREDHHSPTDSEEDASYLAGPDGTKLEPDMDDDSNAALISQTLNADGTPKRPMNAFMIFARRRRPQVAAENQSLRTGEVSKILSKEWTQMAISEKQFYLDQAKQLKDNFNLKYPDYVYRRRPNNSRRKRRSDSGTDHASHDDGHTPEYSDVSPVVDPSELEETRMLGSRQEHRYSSVSTGITPDADVRQSHSNVPPTHHSPSFPNSAIGDQRMPYMASPYDRPAHSMSSARTPDTEPSNSTFGYPSSSQSAFYPESGGMWPPGSDSRRASHQSWSPGADRGSGNNGQYLPTRGWPSNHPSPDAGAPGLPQQSTGPPPFPSLSPPFPPRHSGHPQAAFPADNGGGYAPHSPLSTTGGYGGPLSLPPPTGGGFARDPGGGYASSEYGVHGSYAGVPDDPHARGHHGFHNPGQTLPSLPPIRPSNYSPSMSSPVSAGGDGSQSMPYWRGDLPGRS</sequence>
<name>A0A5M3MAE2_CONPW</name>
<feature type="DNA-binding region" description="HMG box" evidence="3">
    <location>
        <begin position="63"/>
        <end position="131"/>
    </location>
</feature>
<evidence type="ECO:0000256" key="4">
    <source>
        <dbReference type="SAM" id="MobiDB-lite"/>
    </source>
</evidence>
<feature type="compositionally biased region" description="Basic and acidic residues" evidence="4">
    <location>
        <begin position="10"/>
        <end position="23"/>
    </location>
</feature>
<organism evidence="6 7">
    <name type="scientific">Coniophora puteana (strain RWD-64-598)</name>
    <name type="common">Brown rot fungus</name>
    <dbReference type="NCBI Taxonomy" id="741705"/>
    <lineage>
        <taxon>Eukaryota</taxon>
        <taxon>Fungi</taxon>
        <taxon>Dikarya</taxon>
        <taxon>Basidiomycota</taxon>
        <taxon>Agaricomycotina</taxon>
        <taxon>Agaricomycetes</taxon>
        <taxon>Agaricomycetidae</taxon>
        <taxon>Boletales</taxon>
        <taxon>Coniophorineae</taxon>
        <taxon>Coniophoraceae</taxon>
        <taxon>Coniophora</taxon>
    </lineage>
</organism>
<dbReference type="OrthoDB" id="1919336at2759"/>
<dbReference type="InterPro" id="IPR036910">
    <property type="entry name" value="HMG_box_dom_sf"/>
</dbReference>
<keyword evidence="7" id="KW-1185">Reference proteome</keyword>
<dbReference type="GO" id="GO:0000978">
    <property type="term" value="F:RNA polymerase II cis-regulatory region sequence-specific DNA binding"/>
    <property type="evidence" value="ECO:0007669"/>
    <property type="project" value="TreeGrafter"/>
</dbReference>
<feature type="compositionally biased region" description="Basic and acidic residues" evidence="4">
    <location>
        <begin position="145"/>
        <end position="161"/>
    </location>
</feature>
<accession>A0A5M3MAE2</accession>
<gene>
    <name evidence="6" type="ORF">CONPUDRAFT_85076</name>
</gene>
<feature type="compositionally biased region" description="Polar residues" evidence="4">
    <location>
        <begin position="240"/>
        <end position="265"/>
    </location>
</feature>
<evidence type="ECO:0000313" key="6">
    <source>
        <dbReference type="EMBL" id="EIW75814.1"/>
    </source>
</evidence>
<dbReference type="EMBL" id="JH711587">
    <property type="protein sequence ID" value="EIW75814.1"/>
    <property type="molecule type" value="Genomic_DNA"/>
</dbReference>
<dbReference type="KEGG" id="cput:CONPUDRAFT_85076"/>
<dbReference type="GO" id="GO:0001228">
    <property type="term" value="F:DNA-binding transcription activator activity, RNA polymerase II-specific"/>
    <property type="evidence" value="ECO:0007669"/>
    <property type="project" value="TreeGrafter"/>
</dbReference>
<keyword evidence="1 3" id="KW-0238">DNA-binding</keyword>
<evidence type="ECO:0000313" key="7">
    <source>
        <dbReference type="Proteomes" id="UP000053558"/>
    </source>
</evidence>
<feature type="domain" description="HMG box" evidence="5">
    <location>
        <begin position="63"/>
        <end position="131"/>
    </location>
</feature>
<feature type="region of interest" description="Disordered" evidence="4">
    <location>
        <begin position="130"/>
        <end position="466"/>
    </location>
</feature>
<keyword evidence="3" id="KW-0539">Nucleus</keyword>
<evidence type="ECO:0000256" key="3">
    <source>
        <dbReference type="PROSITE-ProRule" id="PRU00267"/>
    </source>
</evidence>
<dbReference type="OMA" id="QMAISEK"/>
<evidence type="ECO:0000256" key="1">
    <source>
        <dbReference type="ARBA" id="ARBA00023125"/>
    </source>
</evidence>
<dbReference type="PANTHER" id="PTHR10270">
    <property type="entry name" value="SOX TRANSCRIPTION FACTOR"/>
    <property type="match status" value="1"/>
</dbReference>
<feature type="compositionally biased region" description="Basic and acidic residues" evidence="4">
    <location>
        <begin position="175"/>
        <end position="188"/>
    </location>
</feature>
<dbReference type="GO" id="GO:0030154">
    <property type="term" value="P:cell differentiation"/>
    <property type="evidence" value="ECO:0007669"/>
    <property type="project" value="TreeGrafter"/>
</dbReference>
<feature type="compositionally biased region" description="Gly residues" evidence="4">
    <location>
        <begin position="382"/>
        <end position="393"/>
    </location>
</feature>